<feature type="compositionally biased region" description="Polar residues" evidence="1">
    <location>
        <begin position="94"/>
        <end position="104"/>
    </location>
</feature>
<keyword evidence="4" id="KW-1185">Reference proteome</keyword>
<evidence type="ECO:0000313" key="4">
    <source>
        <dbReference type="Proteomes" id="UP000243217"/>
    </source>
</evidence>
<evidence type="ECO:0008006" key="5">
    <source>
        <dbReference type="Google" id="ProtNLM"/>
    </source>
</evidence>
<accession>A0A1W0A1L5</accession>
<feature type="region of interest" description="Disordered" evidence="1">
    <location>
        <begin position="89"/>
        <end position="133"/>
    </location>
</feature>
<comment type="caution">
    <text evidence="3">The sequence shown here is derived from an EMBL/GenBank/DDBJ whole genome shotgun (WGS) entry which is preliminary data.</text>
</comment>
<proteinExistence type="predicted"/>
<name>A0A1W0A1L5_9STRA</name>
<dbReference type="Proteomes" id="UP000243217">
    <property type="component" value="Unassembled WGS sequence"/>
</dbReference>
<keyword evidence="2" id="KW-0732">Signal</keyword>
<reference evidence="3 4" key="1">
    <citation type="journal article" date="2014" name="Genome Biol. Evol.">
        <title>The secreted proteins of Achlya hypogyna and Thraustotheca clavata identify the ancestral oomycete secretome and reveal gene acquisitions by horizontal gene transfer.</title>
        <authorList>
            <person name="Misner I."/>
            <person name="Blouin N."/>
            <person name="Leonard G."/>
            <person name="Richards T.A."/>
            <person name="Lane C.E."/>
        </authorList>
    </citation>
    <scope>NUCLEOTIDE SEQUENCE [LARGE SCALE GENOMIC DNA]</scope>
    <source>
        <strain evidence="3 4">ATCC 34112</strain>
    </source>
</reference>
<feature type="signal peptide" evidence="2">
    <location>
        <begin position="1"/>
        <end position="17"/>
    </location>
</feature>
<dbReference type="EMBL" id="JNBS01000670">
    <property type="protein sequence ID" value="OQS04172.1"/>
    <property type="molecule type" value="Genomic_DNA"/>
</dbReference>
<gene>
    <name evidence="3" type="ORF">THRCLA_20948</name>
</gene>
<feature type="chain" id="PRO_5013003589" description="Secreted protein" evidence="2">
    <location>
        <begin position="18"/>
        <end position="250"/>
    </location>
</feature>
<evidence type="ECO:0000256" key="2">
    <source>
        <dbReference type="SAM" id="SignalP"/>
    </source>
</evidence>
<sequence>MFTRFSILFTLLSFAAASNSSAICSWGGKNASVLVHADCNSGDSETIQVPGRNTIALTFYYQPPTNSGYRNQTQFEAKVDAFGAKSFGRPTEEWGSNNDDLSNEGSDSAALSSDGSNSAGSSEDGHNASSHEPYFFSNSRRLRSSYDDFYEGYSDSDDEGYDGASSGYDEEYDGGRWQPHRNQDFHPNHEATRGGDELLKRFNFQAAFSNGTALRQDITLPNTPKRLEFSLIDKDSNKPLCKTTLTCFNS</sequence>
<evidence type="ECO:0000313" key="3">
    <source>
        <dbReference type="EMBL" id="OQS04172.1"/>
    </source>
</evidence>
<dbReference type="OrthoDB" id="76720at2759"/>
<feature type="compositionally biased region" description="Low complexity" evidence="1">
    <location>
        <begin position="105"/>
        <end position="122"/>
    </location>
</feature>
<organism evidence="3 4">
    <name type="scientific">Thraustotheca clavata</name>
    <dbReference type="NCBI Taxonomy" id="74557"/>
    <lineage>
        <taxon>Eukaryota</taxon>
        <taxon>Sar</taxon>
        <taxon>Stramenopiles</taxon>
        <taxon>Oomycota</taxon>
        <taxon>Saprolegniomycetes</taxon>
        <taxon>Saprolegniales</taxon>
        <taxon>Achlyaceae</taxon>
        <taxon>Thraustotheca</taxon>
    </lineage>
</organism>
<evidence type="ECO:0000256" key="1">
    <source>
        <dbReference type="SAM" id="MobiDB-lite"/>
    </source>
</evidence>
<dbReference type="AlphaFoldDB" id="A0A1W0A1L5"/>
<protein>
    <recommendedName>
        <fullName evidence="5">Secreted protein</fullName>
    </recommendedName>
</protein>